<name>A0A1D2VDD3_9ASCO</name>
<keyword evidence="9" id="KW-1185">Reference proteome</keyword>
<evidence type="ECO:0000256" key="6">
    <source>
        <dbReference type="ARBA" id="ARBA00023136"/>
    </source>
</evidence>
<dbReference type="Gene3D" id="1.10.287.1060">
    <property type="entry name" value="ESAT-6-like"/>
    <property type="match status" value="1"/>
</dbReference>
<dbReference type="EMBL" id="KV454485">
    <property type="protein sequence ID" value="ODV59592.1"/>
    <property type="molecule type" value="Genomic_DNA"/>
</dbReference>
<comment type="subcellular location">
    <subcellularLocation>
        <location evidence="1">Endosome membrane</location>
    </subcellularLocation>
</comment>
<evidence type="ECO:0000313" key="9">
    <source>
        <dbReference type="Proteomes" id="UP000095038"/>
    </source>
</evidence>
<sequence>MGQTTSSPKITPQDKAVLQLKLQRDKLEQYQASIQSVIDKEVLIAKIFLKKKNKERALLSLKKKKYQESLLNQSFNQLNSLDELISTIEFKQIEKNIFYGLTQGNLILKKLNEELNIEKIEKLLDETDENISYQEEVSTLLSQSITNKEEEEVNQELLSLEREVLGIDKQQSVNEESKDELESYKLPQVPNTAILDDVSEFANGNQIQAQKRKQKLKLVAN</sequence>
<protein>
    <submittedName>
        <fullName evidence="8">SNF7 family protein</fullName>
    </submittedName>
</protein>
<reference evidence="9" key="1">
    <citation type="submission" date="2016-05" db="EMBL/GenBank/DDBJ databases">
        <title>Comparative genomics of biotechnologically important yeasts.</title>
        <authorList>
            <consortium name="DOE Joint Genome Institute"/>
            <person name="Riley R."/>
            <person name="Haridas S."/>
            <person name="Wolfe K.H."/>
            <person name="Lopes M.R."/>
            <person name="Hittinger C.T."/>
            <person name="Goker M."/>
            <person name="Salamov A."/>
            <person name="Wisecaver J."/>
            <person name="Long T.M."/>
            <person name="Aerts A.L."/>
            <person name="Barry K."/>
            <person name="Choi C."/>
            <person name="Clum A."/>
            <person name="Coughlan A.Y."/>
            <person name="Deshpande S."/>
            <person name="Douglass A.P."/>
            <person name="Hanson S.J."/>
            <person name="Klenk H.-P."/>
            <person name="Labutti K."/>
            <person name="Lapidus A."/>
            <person name="Lindquist E."/>
            <person name="Lipzen A."/>
            <person name="Meier-Kolthoff J.P."/>
            <person name="Ohm R.A."/>
            <person name="Otillar R.P."/>
            <person name="Pangilinan J."/>
            <person name="Peng Y."/>
            <person name="Rokas A."/>
            <person name="Rosa C.A."/>
            <person name="Scheuner C."/>
            <person name="Sibirny A.A."/>
            <person name="Slot J.C."/>
            <person name="Stielow J.B."/>
            <person name="Sun H."/>
            <person name="Kurtzman C.P."/>
            <person name="Blackwell M."/>
            <person name="Grigoriev I.V."/>
            <person name="Jeffries T.W."/>
        </authorList>
    </citation>
    <scope>NUCLEOTIDE SEQUENCE [LARGE SCALE GENOMIC DNA]</scope>
    <source>
        <strain evidence="9">DSM 1968</strain>
    </source>
</reference>
<comment type="similarity">
    <text evidence="2">Belongs to the SNF7 family.</text>
</comment>
<dbReference type="GO" id="GO:0005771">
    <property type="term" value="C:multivesicular body"/>
    <property type="evidence" value="ECO:0007669"/>
    <property type="project" value="TreeGrafter"/>
</dbReference>
<evidence type="ECO:0000256" key="1">
    <source>
        <dbReference type="ARBA" id="ARBA00004608"/>
    </source>
</evidence>
<keyword evidence="6" id="KW-0472">Membrane</keyword>
<accession>A0A1D2VDD3</accession>
<evidence type="ECO:0000256" key="3">
    <source>
        <dbReference type="ARBA" id="ARBA00022448"/>
    </source>
</evidence>
<dbReference type="GO" id="GO:0006900">
    <property type="term" value="P:vesicle budding from membrane"/>
    <property type="evidence" value="ECO:0007669"/>
    <property type="project" value="TreeGrafter"/>
</dbReference>
<evidence type="ECO:0000313" key="8">
    <source>
        <dbReference type="EMBL" id="ODV59592.1"/>
    </source>
</evidence>
<feature type="coiled-coil region" evidence="7">
    <location>
        <begin position="20"/>
        <end position="69"/>
    </location>
</feature>
<dbReference type="InterPro" id="IPR005024">
    <property type="entry name" value="Snf7_fam"/>
</dbReference>
<dbReference type="PANTHER" id="PTHR22761:SF5">
    <property type="entry name" value="CHARGED MULTIVESICULAR BODY PROTEIN 6"/>
    <property type="match status" value="1"/>
</dbReference>
<dbReference type="OrthoDB" id="441172at2759"/>
<dbReference type="GO" id="GO:0032511">
    <property type="term" value="P:late endosome to vacuole transport via multivesicular body sorting pathway"/>
    <property type="evidence" value="ECO:0007669"/>
    <property type="project" value="TreeGrafter"/>
</dbReference>
<dbReference type="STRING" id="1344418.A0A1D2VDD3"/>
<dbReference type="RefSeq" id="XP_020045899.1">
    <property type="nucleotide sequence ID" value="XM_020190745.1"/>
</dbReference>
<keyword evidence="7" id="KW-0175">Coiled coil</keyword>
<keyword evidence="3" id="KW-0813">Transport</keyword>
<dbReference type="Pfam" id="PF03357">
    <property type="entry name" value="Snf7"/>
    <property type="match status" value="1"/>
</dbReference>
<dbReference type="AlphaFoldDB" id="A0A1D2VDD3"/>
<evidence type="ECO:0000256" key="4">
    <source>
        <dbReference type="ARBA" id="ARBA00022753"/>
    </source>
</evidence>
<dbReference type="Proteomes" id="UP000095038">
    <property type="component" value="Unassembled WGS sequence"/>
</dbReference>
<dbReference type="GO" id="GO:0000815">
    <property type="term" value="C:ESCRT III complex"/>
    <property type="evidence" value="ECO:0007669"/>
    <property type="project" value="TreeGrafter"/>
</dbReference>
<dbReference type="FunCoup" id="A0A1D2VDD3">
    <property type="interactions" value="525"/>
</dbReference>
<evidence type="ECO:0000256" key="7">
    <source>
        <dbReference type="SAM" id="Coils"/>
    </source>
</evidence>
<evidence type="ECO:0000256" key="2">
    <source>
        <dbReference type="ARBA" id="ARBA00006190"/>
    </source>
</evidence>
<organism evidence="8 9">
    <name type="scientific">Ascoidea rubescens DSM 1968</name>
    <dbReference type="NCBI Taxonomy" id="1344418"/>
    <lineage>
        <taxon>Eukaryota</taxon>
        <taxon>Fungi</taxon>
        <taxon>Dikarya</taxon>
        <taxon>Ascomycota</taxon>
        <taxon>Saccharomycotina</taxon>
        <taxon>Saccharomycetes</taxon>
        <taxon>Ascoideaceae</taxon>
        <taxon>Ascoidea</taxon>
    </lineage>
</organism>
<gene>
    <name evidence="8" type="ORF">ASCRUDRAFT_37153</name>
</gene>
<dbReference type="InParanoid" id="A0A1D2VDD3"/>
<keyword evidence="4" id="KW-0967">Endosome</keyword>
<evidence type="ECO:0000256" key="5">
    <source>
        <dbReference type="ARBA" id="ARBA00022927"/>
    </source>
</evidence>
<dbReference type="GeneID" id="30964381"/>
<dbReference type="PANTHER" id="PTHR22761">
    <property type="entry name" value="CHARGED MULTIVESICULAR BODY PROTEIN"/>
    <property type="match status" value="1"/>
</dbReference>
<proteinExistence type="inferred from homology"/>
<keyword evidence="5" id="KW-0653">Protein transport</keyword>
<dbReference type="GO" id="GO:0015031">
    <property type="term" value="P:protein transport"/>
    <property type="evidence" value="ECO:0007669"/>
    <property type="project" value="UniProtKB-KW"/>
</dbReference>